<dbReference type="AlphaFoldDB" id="A0AAE3EJ00"/>
<dbReference type="Gene3D" id="3.40.50.12380">
    <property type="entry name" value="Nitrogenase MoFe cofactor biosynthesis protein NifE, C-terminal"/>
    <property type="match status" value="1"/>
</dbReference>
<dbReference type="InterPro" id="IPR005973">
    <property type="entry name" value="NifE"/>
</dbReference>
<dbReference type="GO" id="GO:0016163">
    <property type="term" value="F:nitrogenase activity"/>
    <property type="evidence" value="ECO:0007669"/>
    <property type="project" value="InterPro"/>
</dbReference>
<dbReference type="InterPro" id="IPR000318">
    <property type="entry name" value="Nase_comp1_CS"/>
</dbReference>
<dbReference type="Gene3D" id="3.40.50.1980">
    <property type="entry name" value="Nitrogenase molybdenum iron protein domain"/>
    <property type="match status" value="1"/>
</dbReference>
<name>A0AAE3EJ00_9SPIR</name>
<dbReference type="PROSITE" id="PS00090">
    <property type="entry name" value="NITROGENASE_1_2"/>
    <property type="match status" value="1"/>
</dbReference>
<evidence type="ECO:0000256" key="6">
    <source>
        <dbReference type="RuleBase" id="RU004021"/>
    </source>
</evidence>
<reference evidence="8" key="1">
    <citation type="submission" date="2021-08" db="EMBL/GenBank/DDBJ databases">
        <title>Comparative analyses of Brucepasteria parasyntrophica and Teretinema zuelzerae.</title>
        <authorList>
            <person name="Song Y."/>
            <person name="Brune A."/>
        </authorList>
    </citation>
    <scope>NUCLEOTIDE SEQUENCE</scope>
    <source>
        <strain evidence="8">DSM 1903</strain>
    </source>
</reference>
<dbReference type="InterPro" id="IPR049939">
    <property type="entry name" value="NifE-like"/>
</dbReference>
<dbReference type="EMBL" id="JAINWA010000003">
    <property type="protein sequence ID" value="MCD1655155.1"/>
    <property type="molecule type" value="Genomic_DNA"/>
</dbReference>
<dbReference type="GO" id="GO:0065003">
    <property type="term" value="P:protein-containing complex assembly"/>
    <property type="evidence" value="ECO:0007669"/>
    <property type="project" value="InterPro"/>
</dbReference>
<evidence type="ECO:0000259" key="7">
    <source>
        <dbReference type="Pfam" id="PF00148"/>
    </source>
</evidence>
<evidence type="ECO:0000313" key="8">
    <source>
        <dbReference type="EMBL" id="MCD1655155.1"/>
    </source>
</evidence>
<evidence type="ECO:0000256" key="2">
    <source>
        <dbReference type="ARBA" id="ARBA00005155"/>
    </source>
</evidence>
<evidence type="ECO:0000256" key="3">
    <source>
        <dbReference type="ARBA" id="ARBA00011002"/>
    </source>
</evidence>
<proteinExistence type="inferred from homology"/>
<dbReference type="Proteomes" id="UP001198163">
    <property type="component" value="Unassembled WGS sequence"/>
</dbReference>
<comment type="function">
    <text evidence="1">This protein may play a role in the biosynthesis of the prosthetic group of nitrogenase (FeMo cofactor).</text>
</comment>
<dbReference type="Pfam" id="PF00148">
    <property type="entry name" value="Oxidored_nitro"/>
    <property type="match status" value="1"/>
</dbReference>
<gene>
    <name evidence="8" type="primary">nifE</name>
    <name evidence="8" type="ORF">K7J14_10635</name>
</gene>
<protein>
    <recommendedName>
        <fullName evidence="4">Nitrogenase iron-molybdenum cofactor biosynthesis protein NifE</fullName>
    </recommendedName>
</protein>
<feature type="domain" description="Nitrogenase/oxidoreductase component 1" evidence="7">
    <location>
        <begin position="38"/>
        <end position="432"/>
    </location>
</feature>
<dbReference type="PANTHER" id="PTHR42956">
    <property type="entry name" value="NITROGENASE IRON-MOLYBDENUM COFACTOR BIOSYNTHESIS PROTEIN NIFE"/>
    <property type="match status" value="1"/>
</dbReference>
<evidence type="ECO:0000256" key="5">
    <source>
        <dbReference type="ARBA" id="ARBA00023231"/>
    </source>
</evidence>
<dbReference type="PANTHER" id="PTHR42956:SF1">
    <property type="entry name" value="NITROGENASE IRON-MOLYBDENUM COFACTOR BIOSYNTHESIS PROTEIN NIFE"/>
    <property type="match status" value="1"/>
</dbReference>
<dbReference type="RefSeq" id="WP_230755988.1">
    <property type="nucleotide sequence ID" value="NZ_JAINWA010000003.1"/>
</dbReference>
<keyword evidence="9" id="KW-1185">Reference proteome</keyword>
<dbReference type="PROSITE" id="PS00699">
    <property type="entry name" value="NITROGENASE_1_1"/>
    <property type="match status" value="1"/>
</dbReference>
<dbReference type="NCBIfam" id="TIGR01283">
    <property type="entry name" value="nifE"/>
    <property type="match status" value="1"/>
</dbReference>
<accession>A0AAE3EJ00</accession>
<evidence type="ECO:0000256" key="1">
    <source>
        <dbReference type="ARBA" id="ARBA00003171"/>
    </source>
</evidence>
<dbReference type="InterPro" id="IPR000510">
    <property type="entry name" value="Nase/OxRdtase_comp1"/>
</dbReference>
<organism evidence="8 9">
    <name type="scientific">Teretinema zuelzerae</name>
    <dbReference type="NCBI Taxonomy" id="156"/>
    <lineage>
        <taxon>Bacteria</taxon>
        <taxon>Pseudomonadati</taxon>
        <taxon>Spirochaetota</taxon>
        <taxon>Spirochaetia</taxon>
        <taxon>Spirochaetales</taxon>
        <taxon>Treponemataceae</taxon>
        <taxon>Teretinema</taxon>
    </lineage>
</organism>
<sequence>MIGILEERKLQVFENGKDSYGIECGKSSAAGSVSQRACVFCGSRVVLYPIADALHLIHGPIGCAAYTWDIRGSMSSGPELHRMSFSTDLQEREVVYGGEKKLYAALTELIAEYRPKAAFVYSTCIVGLIGDDVESVCRRVERETGIRVLPVHSEGFKGTKKDGYKAACDAVFKLMGTDDETPVSPFSINILGEFNLAGETWIIKDYYRRMGIEVVSCITGDGRVDEIARAHRAKLNVVQCSGSMTSLAKTMKDEYGIPFIRVSYFGIEDMTKALYDVAARFDDELITRNTIDLVSDEVGRLLPRLEKYRANLIGKKAAIYVGGSFKSFSLVKALRHLGMETVVVGSQTGSAEDYEYLKEITKEGTIICDDTNPLELSSFILNKGADLLIGGVKERPIAYKMGIAFCDHNHERKEALAGYEGMINFAREVHDSVTSPVWKFSPARIRARISPDQGGAI</sequence>
<comment type="pathway">
    <text evidence="2">Cofactor biosynthesis; Fe-Mo cofactor biosynthesis.</text>
</comment>
<dbReference type="SUPFAM" id="SSF53807">
    <property type="entry name" value="Helical backbone' metal receptor"/>
    <property type="match status" value="1"/>
</dbReference>
<comment type="caution">
    <text evidence="8">The sequence shown here is derived from an EMBL/GenBank/DDBJ whole genome shotgun (WGS) entry which is preliminary data.</text>
</comment>
<comment type="similarity">
    <text evidence="3 6">Belongs to the NifD/NifK/NifE/NifN family.</text>
</comment>
<evidence type="ECO:0000256" key="4">
    <source>
        <dbReference type="ARBA" id="ARBA00013280"/>
    </source>
</evidence>
<keyword evidence="5 6" id="KW-0535">Nitrogen fixation</keyword>
<evidence type="ECO:0000313" key="9">
    <source>
        <dbReference type="Proteomes" id="UP001198163"/>
    </source>
</evidence>